<dbReference type="InterPro" id="IPR028098">
    <property type="entry name" value="Glyco_trans_4-like_N"/>
</dbReference>
<protein>
    <submittedName>
        <fullName evidence="6">Glycosyl transferases group 1 family protein</fullName>
    </submittedName>
</protein>
<dbReference type="PANTHER" id="PTHR43179:SF12">
    <property type="entry name" value="GALACTOFURANOSYLTRANSFERASE GLFT2"/>
    <property type="match status" value="1"/>
</dbReference>
<keyword evidence="2" id="KW-0328">Glycosyltransferase</keyword>
<feature type="domain" description="Glycosyltransferase subfamily 4-like N-terminal" evidence="5">
    <location>
        <begin position="479"/>
        <end position="628"/>
    </location>
</feature>
<dbReference type="SUPFAM" id="SSF53756">
    <property type="entry name" value="UDP-Glycosyltransferase/glycogen phosphorylase"/>
    <property type="match status" value="1"/>
</dbReference>
<dbReference type="GO" id="GO:0016757">
    <property type="term" value="F:glycosyltransferase activity"/>
    <property type="evidence" value="ECO:0007669"/>
    <property type="project" value="UniProtKB-KW"/>
</dbReference>
<dbReference type="Pfam" id="PF13439">
    <property type="entry name" value="Glyco_transf_4"/>
    <property type="match status" value="1"/>
</dbReference>
<dbReference type="InterPro" id="IPR029044">
    <property type="entry name" value="Nucleotide-diphossugar_trans"/>
</dbReference>
<gene>
    <name evidence="6" type="ORF">BFV95_3654</name>
</gene>
<evidence type="ECO:0000259" key="4">
    <source>
        <dbReference type="Pfam" id="PF00535"/>
    </source>
</evidence>
<dbReference type="AlphaFoldDB" id="A0AB36FMK0"/>
<dbReference type="Pfam" id="PF00535">
    <property type="entry name" value="Glycos_transf_2"/>
    <property type="match status" value="1"/>
</dbReference>
<feature type="domain" description="Glycosyltransferase 2-like" evidence="4">
    <location>
        <begin position="140"/>
        <end position="254"/>
    </location>
</feature>
<dbReference type="SUPFAM" id="SSF53448">
    <property type="entry name" value="Nucleotide-diphospho-sugar transferases"/>
    <property type="match status" value="1"/>
</dbReference>
<sequence length="815" mass="92354">MVLKAFKRKLAGIYRRSIIEPQLLSALEREKLLEREWYLQENPDVAASKVSAGLHFIRFGILEGRLPNRHFDAKNVAEQIENSSPKLARLLRENLGSFPSSYRNVKLNDHSHFSIYEQLQYPKVDVVRAINERYINVHVSIIVPVYNAFLETRKCLESILLAETPNTSVFVINDASSEAGFERLASEYESDKFIFLENTQNLGFSGTINKGINYARNLRPDSDILILNSDTIVSRWWLKELKLVAKSSDEVGTVTAVSNAAGPFSVHTFSSPPSLSEINVVADVLRENAPLVSPPLPTGHGFCMYIKGELIDDIGVFDSHSFPKGYGEENDFCMRAVKKGWKNTFAARSFVYHKQNASFKEQKAKLISTGRAKVDSLHPEYSELLDRTFNANAYKSFTSYLDSVTQVNATTSQPLPKILYVISTETGGTPQTNLDLMKQVSEKYECYLLVSNSKTVKLFVLQENNLKLIQLHELHEKIHPSTHVSAEYDAVVSNWIGVLNFSLLHIRHIGWHSFGLIEYSHNYGTPIVFSFHDFYTVCPTVKLLDGDKQYCGGVCSKTSNPCVPELWPAKQLSNLNDFEVYTWQRRFRKYLSYISSFVTTSESTKEVLSNVYPMISPDTFHVIPHGRDFIEFTQLAKYPEKNKKFRLVCPGNINVAKGLAFINELAEVASDILEIHIVGKVSNEVRLSSKLILHGEYERDQLKDIIANIEPSFGGVFSIWPETWCHTVTELLSCGVPLFTFGMGAIEERVRRGNFGWILRSNKPIDLASKLSDTSFSVEWEDKVLNVLKWQNGEGLTLTSHNMASQYLNIYKNLI</sequence>
<keyword evidence="7" id="KW-1185">Reference proteome</keyword>
<evidence type="ECO:0000313" key="6">
    <source>
        <dbReference type="EMBL" id="OES26861.1"/>
    </source>
</evidence>
<organism evidence="6 7">
    <name type="scientific">Alteromonas macleodii</name>
    <name type="common">Pseudoalteromonas macleodii</name>
    <dbReference type="NCBI Taxonomy" id="28108"/>
    <lineage>
        <taxon>Bacteria</taxon>
        <taxon>Pseudomonadati</taxon>
        <taxon>Pseudomonadota</taxon>
        <taxon>Gammaproteobacteria</taxon>
        <taxon>Alteromonadales</taxon>
        <taxon>Alteromonadaceae</taxon>
        <taxon>Alteromonas/Salinimonas group</taxon>
        <taxon>Alteromonas</taxon>
    </lineage>
</organism>
<evidence type="ECO:0000259" key="5">
    <source>
        <dbReference type="Pfam" id="PF13439"/>
    </source>
</evidence>
<dbReference type="Gene3D" id="3.90.550.10">
    <property type="entry name" value="Spore Coat Polysaccharide Biosynthesis Protein SpsA, Chain A"/>
    <property type="match status" value="1"/>
</dbReference>
<evidence type="ECO:0000313" key="7">
    <source>
        <dbReference type="Proteomes" id="UP000095392"/>
    </source>
</evidence>
<dbReference type="Proteomes" id="UP000095392">
    <property type="component" value="Unassembled WGS sequence"/>
</dbReference>
<dbReference type="PANTHER" id="PTHR43179">
    <property type="entry name" value="RHAMNOSYLTRANSFERASE WBBL"/>
    <property type="match status" value="1"/>
</dbReference>
<name>A0AB36FMK0_ALTMA</name>
<comment type="similarity">
    <text evidence="1">Belongs to the glycosyltransferase 2 family.</text>
</comment>
<dbReference type="Gene3D" id="3.40.50.2000">
    <property type="entry name" value="Glycogen Phosphorylase B"/>
    <property type="match status" value="2"/>
</dbReference>
<keyword evidence="3 6" id="KW-0808">Transferase</keyword>
<evidence type="ECO:0000256" key="2">
    <source>
        <dbReference type="ARBA" id="ARBA00022676"/>
    </source>
</evidence>
<evidence type="ECO:0000256" key="3">
    <source>
        <dbReference type="ARBA" id="ARBA00022679"/>
    </source>
</evidence>
<reference evidence="6 7" key="1">
    <citation type="submission" date="2016-09" db="EMBL/GenBank/DDBJ databases">
        <title>Draft Genome Sequence of four Alteromonas macleodii strains isolated from copper coupons and grown long-term at elevated copper levels.</title>
        <authorList>
            <person name="Cusick K."/>
            <person name="Dale J."/>
            <person name="Little B."/>
            <person name="Biffinger J."/>
        </authorList>
    </citation>
    <scope>NUCLEOTIDE SEQUENCE [LARGE SCALE GENOMIC DNA]</scope>
    <source>
        <strain evidence="6 7">KCP01</strain>
    </source>
</reference>
<comment type="caution">
    <text evidence="6">The sequence shown here is derived from an EMBL/GenBank/DDBJ whole genome shotgun (WGS) entry which is preliminary data.</text>
</comment>
<dbReference type="EMBL" id="MIPY01000034">
    <property type="protein sequence ID" value="OES26861.1"/>
    <property type="molecule type" value="Genomic_DNA"/>
</dbReference>
<proteinExistence type="inferred from homology"/>
<evidence type="ECO:0000256" key="1">
    <source>
        <dbReference type="ARBA" id="ARBA00006739"/>
    </source>
</evidence>
<dbReference type="InterPro" id="IPR001173">
    <property type="entry name" value="Glyco_trans_2-like"/>
</dbReference>
<accession>A0AB36FMK0</accession>
<dbReference type="RefSeq" id="WP_069945032.1">
    <property type="nucleotide sequence ID" value="NZ_MIPW01000027.1"/>
</dbReference>